<dbReference type="InterPro" id="IPR005025">
    <property type="entry name" value="FMN_Rdtase-like_dom"/>
</dbReference>
<keyword evidence="2" id="KW-0288">FMN</keyword>
<reference evidence="4 5" key="1">
    <citation type="submission" date="2022-05" db="EMBL/GenBank/DDBJ databases">
        <title>Luteimonas sp. SX5, whole genome shotgun sequencing project.</title>
        <authorList>
            <person name="Zhao G."/>
            <person name="Shen L."/>
        </authorList>
    </citation>
    <scope>NUCLEOTIDE SEQUENCE [LARGE SCALE GENOMIC DNA]</scope>
    <source>
        <strain evidence="4 5">SX5</strain>
    </source>
</reference>
<keyword evidence="2" id="KW-0285">Flavoprotein</keyword>
<evidence type="ECO:0000256" key="1">
    <source>
        <dbReference type="ARBA" id="ARBA00001917"/>
    </source>
</evidence>
<comment type="caution">
    <text evidence="4">The sequence shown here is derived from an EMBL/GenBank/DDBJ whole genome shotgun (WGS) entry which is preliminary data.</text>
</comment>
<gene>
    <name evidence="4" type="ORF">M2650_06485</name>
</gene>
<keyword evidence="5" id="KW-1185">Reference proteome</keyword>
<evidence type="ECO:0000313" key="5">
    <source>
        <dbReference type="Proteomes" id="UP001431217"/>
    </source>
</evidence>
<proteinExistence type="predicted"/>
<sequence length="196" mass="21597">MIKIALIVGSTRPQRFADVPARWIAQGAAARPDLRLETLDLRDYALPFYREPMSPLASNGVYTDAAAEAWRRKIGEFDGYIATVAEYNHGPTAVLKNALDSAFYEWNRKPIAFVGYGGAGGVRAIEHLRGVAVELQMAPIKAEVNIGMEPFIGMLMQGKAPDDYEHLAKARETMFDQLAWWGNALKAARESLAEAA</sequence>
<dbReference type="EMBL" id="JAMBEP010000001">
    <property type="protein sequence ID" value="MCL1634279.1"/>
    <property type="molecule type" value="Genomic_DNA"/>
</dbReference>
<evidence type="ECO:0000256" key="2">
    <source>
        <dbReference type="ARBA" id="ARBA00022643"/>
    </source>
</evidence>
<dbReference type="PANTHER" id="PTHR30543">
    <property type="entry name" value="CHROMATE REDUCTASE"/>
    <property type="match status" value="1"/>
</dbReference>
<accession>A0ABT0MJ48</accession>
<dbReference type="PANTHER" id="PTHR30543:SF21">
    <property type="entry name" value="NAD(P)H-DEPENDENT FMN REDUCTASE LOT6"/>
    <property type="match status" value="1"/>
</dbReference>
<dbReference type="RefSeq" id="WP_249472612.1">
    <property type="nucleotide sequence ID" value="NZ_JAMBEP010000001.1"/>
</dbReference>
<dbReference type="Pfam" id="PF03358">
    <property type="entry name" value="FMN_red"/>
    <property type="match status" value="1"/>
</dbReference>
<comment type="cofactor">
    <cofactor evidence="1">
        <name>FMN</name>
        <dbReference type="ChEBI" id="CHEBI:58210"/>
    </cofactor>
</comment>
<dbReference type="SUPFAM" id="SSF52218">
    <property type="entry name" value="Flavoproteins"/>
    <property type="match status" value="1"/>
</dbReference>
<protein>
    <submittedName>
        <fullName evidence="4">NAD(P)H-dependent oxidoreductase</fullName>
    </submittedName>
</protein>
<name>A0ABT0MJ48_9GAMM</name>
<dbReference type="Proteomes" id="UP001431217">
    <property type="component" value="Unassembled WGS sequence"/>
</dbReference>
<feature type="domain" description="NADPH-dependent FMN reductase-like" evidence="3">
    <location>
        <begin position="2"/>
        <end position="147"/>
    </location>
</feature>
<dbReference type="InterPro" id="IPR050712">
    <property type="entry name" value="NAD(P)H-dep_reductase"/>
</dbReference>
<dbReference type="InterPro" id="IPR029039">
    <property type="entry name" value="Flavoprotein-like_sf"/>
</dbReference>
<evidence type="ECO:0000259" key="3">
    <source>
        <dbReference type="Pfam" id="PF03358"/>
    </source>
</evidence>
<organism evidence="4 5">
    <name type="scientific">Luteimonas galliterrae</name>
    <dbReference type="NCBI Taxonomy" id="2940486"/>
    <lineage>
        <taxon>Bacteria</taxon>
        <taxon>Pseudomonadati</taxon>
        <taxon>Pseudomonadota</taxon>
        <taxon>Gammaproteobacteria</taxon>
        <taxon>Lysobacterales</taxon>
        <taxon>Lysobacteraceae</taxon>
        <taxon>Luteimonas</taxon>
    </lineage>
</organism>
<dbReference type="Gene3D" id="3.40.50.360">
    <property type="match status" value="1"/>
</dbReference>
<evidence type="ECO:0000313" key="4">
    <source>
        <dbReference type="EMBL" id="MCL1634279.1"/>
    </source>
</evidence>